<comment type="caution">
    <text evidence="2">The sequence shown here is derived from an EMBL/GenBank/DDBJ whole genome shotgun (WGS) entry which is preliminary data.</text>
</comment>
<proteinExistence type="predicted"/>
<dbReference type="AlphaFoldDB" id="A0A5B2VBQ7"/>
<dbReference type="RefSeq" id="WP_149819245.1">
    <property type="nucleotide sequence ID" value="NZ_VUOA01000028.1"/>
</dbReference>
<dbReference type="EMBL" id="VUOA01000028">
    <property type="protein sequence ID" value="KAA2236178.1"/>
    <property type="molecule type" value="Genomic_DNA"/>
</dbReference>
<name>A0A5B2VBQ7_9HYPH</name>
<evidence type="ECO:0000259" key="1">
    <source>
        <dbReference type="Pfam" id="PF18476"/>
    </source>
</evidence>
<dbReference type="Proteomes" id="UP000323142">
    <property type="component" value="Unassembled WGS sequence"/>
</dbReference>
<dbReference type="Pfam" id="PF18476">
    <property type="entry name" value="PIN_8"/>
    <property type="match status" value="1"/>
</dbReference>
<organism evidence="2 3">
    <name type="scientific">Salinarimonas soli</name>
    <dbReference type="NCBI Taxonomy" id="1638099"/>
    <lineage>
        <taxon>Bacteria</taxon>
        <taxon>Pseudomonadati</taxon>
        <taxon>Pseudomonadota</taxon>
        <taxon>Alphaproteobacteria</taxon>
        <taxon>Hyphomicrobiales</taxon>
        <taxon>Salinarimonadaceae</taxon>
        <taxon>Salinarimonas</taxon>
    </lineage>
</organism>
<reference evidence="2 3" key="1">
    <citation type="submission" date="2019-09" db="EMBL/GenBank/DDBJ databases">
        <title>Salinarimonas rosea gen. nov., sp. nov., a new member of the a-2 subgroup of the Proteobacteria.</title>
        <authorList>
            <person name="Liu J."/>
        </authorList>
    </citation>
    <scope>NUCLEOTIDE SEQUENCE [LARGE SCALE GENOMIC DNA]</scope>
    <source>
        <strain evidence="2 3">BN140002</strain>
    </source>
</reference>
<evidence type="ECO:0000313" key="2">
    <source>
        <dbReference type="EMBL" id="KAA2236178.1"/>
    </source>
</evidence>
<evidence type="ECO:0000313" key="3">
    <source>
        <dbReference type="Proteomes" id="UP000323142"/>
    </source>
</evidence>
<reference evidence="2 3" key="2">
    <citation type="submission" date="2019-09" db="EMBL/GenBank/DDBJ databases">
        <authorList>
            <person name="Jin C."/>
        </authorList>
    </citation>
    <scope>NUCLEOTIDE SEQUENCE [LARGE SCALE GENOMIC DNA]</scope>
    <source>
        <strain evidence="2 3">BN140002</strain>
    </source>
</reference>
<feature type="domain" description="PIN like" evidence="1">
    <location>
        <begin position="34"/>
        <end position="250"/>
    </location>
</feature>
<keyword evidence="3" id="KW-1185">Reference proteome</keyword>
<accession>A0A5B2VBQ7</accession>
<gene>
    <name evidence="2" type="ORF">F0L46_15820</name>
</gene>
<protein>
    <recommendedName>
        <fullName evidence="1">PIN like domain-containing protein</fullName>
    </recommendedName>
</protein>
<sequence length="390" mass="45149">MTSDHFPLHVCFPDATALFSRRVKTVDEIAERCLVALDTNVLLAPYSLGDKDISEIEKTYLKLSTDGRIFIPAQVAREFARNRANKIGEIVKTILDQISRLGNSMPTQFTFLKSIPEYENAIEISKIIEEQQKNLSKKLKCVIDRIRTWDNTDPVWDMYRKVFANCVEEITKEDQDKIPRELKFRSDHKIPPGFKDDHKHDGGSGDLIIWKTLIKVAEHRKSDLIFVTMDQKGDWWTQAAGGPLFPRRELLEEFASCTGGKSIQFLRFSDFLERFGVETSVVEKVQEVESEEARSVISNDENEPATIRENFSPYEAEIVNRMSYLKRRLSAKLYSLRRYLQQGRTDKIQLVSEEIRHLKSEIFILLSVIEPGKEQESLMIIIYDISQKHK</sequence>
<dbReference type="OrthoDB" id="9182727at2"/>
<dbReference type="InterPro" id="IPR041578">
    <property type="entry name" value="PIN_8"/>
</dbReference>